<dbReference type="PANTHER" id="PTHR30126">
    <property type="entry name" value="HTH-TYPE TRANSCRIPTIONAL REGULATOR"/>
    <property type="match status" value="1"/>
</dbReference>
<dbReference type="FunFam" id="1.10.10.10:FF:000001">
    <property type="entry name" value="LysR family transcriptional regulator"/>
    <property type="match status" value="1"/>
</dbReference>
<dbReference type="Gene3D" id="3.40.190.290">
    <property type="match status" value="1"/>
</dbReference>
<dbReference type="PRINTS" id="PR00039">
    <property type="entry name" value="HTHLYSR"/>
</dbReference>
<dbReference type="InterPro" id="IPR005119">
    <property type="entry name" value="LysR_subst-bd"/>
</dbReference>
<evidence type="ECO:0000256" key="2">
    <source>
        <dbReference type="ARBA" id="ARBA00023015"/>
    </source>
</evidence>
<keyword evidence="3" id="KW-0238">DNA-binding</keyword>
<dbReference type="SUPFAM" id="SSF53850">
    <property type="entry name" value="Periplasmic binding protein-like II"/>
    <property type="match status" value="1"/>
</dbReference>
<evidence type="ECO:0000256" key="1">
    <source>
        <dbReference type="ARBA" id="ARBA00009437"/>
    </source>
</evidence>
<comment type="caution">
    <text evidence="6">The sequence shown here is derived from an EMBL/GenBank/DDBJ whole genome shotgun (WGS) entry which is preliminary data.</text>
</comment>
<dbReference type="InterPro" id="IPR000847">
    <property type="entry name" value="LysR_HTH_N"/>
</dbReference>
<evidence type="ECO:0000259" key="5">
    <source>
        <dbReference type="PROSITE" id="PS50931"/>
    </source>
</evidence>
<dbReference type="Gene3D" id="1.10.10.10">
    <property type="entry name" value="Winged helix-like DNA-binding domain superfamily/Winged helix DNA-binding domain"/>
    <property type="match status" value="1"/>
</dbReference>
<dbReference type="GO" id="GO:0000976">
    <property type="term" value="F:transcription cis-regulatory region binding"/>
    <property type="evidence" value="ECO:0007669"/>
    <property type="project" value="TreeGrafter"/>
</dbReference>
<name>A0A9D2H9B5_9FIRM</name>
<dbReference type="Pfam" id="PF00126">
    <property type="entry name" value="HTH_1"/>
    <property type="match status" value="1"/>
</dbReference>
<dbReference type="CDD" id="cd08434">
    <property type="entry name" value="PBP2_GltC_like"/>
    <property type="match status" value="1"/>
</dbReference>
<dbReference type="GO" id="GO:0003700">
    <property type="term" value="F:DNA-binding transcription factor activity"/>
    <property type="evidence" value="ECO:0007669"/>
    <property type="project" value="InterPro"/>
</dbReference>
<keyword evidence="2" id="KW-0805">Transcription regulation</keyword>
<gene>
    <name evidence="6" type="ORF">H9798_02030</name>
</gene>
<reference evidence="6" key="2">
    <citation type="submission" date="2021-04" db="EMBL/GenBank/DDBJ databases">
        <authorList>
            <person name="Gilroy R."/>
        </authorList>
    </citation>
    <scope>NUCLEOTIDE SEQUENCE</scope>
    <source>
        <strain evidence="6">ChiSjej2B20-11307</strain>
    </source>
</reference>
<organism evidence="6 7">
    <name type="scientific">Candidatus Mediterraneibacter pullicola</name>
    <dbReference type="NCBI Taxonomy" id="2838682"/>
    <lineage>
        <taxon>Bacteria</taxon>
        <taxon>Bacillati</taxon>
        <taxon>Bacillota</taxon>
        <taxon>Clostridia</taxon>
        <taxon>Lachnospirales</taxon>
        <taxon>Lachnospiraceae</taxon>
        <taxon>Mediterraneibacter</taxon>
    </lineage>
</organism>
<dbReference type="PANTHER" id="PTHR30126:SF39">
    <property type="entry name" value="HTH-TYPE TRANSCRIPTIONAL REGULATOR CYSL"/>
    <property type="match status" value="1"/>
</dbReference>
<comment type="similarity">
    <text evidence="1">Belongs to the LysR transcriptional regulatory family.</text>
</comment>
<evidence type="ECO:0000313" key="6">
    <source>
        <dbReference type="EMBL" id="HJA05916.1"/>
    </source>
</evidence>
<feature type="domain" description="HTH lysR-type" evidence="5">
    <location>
        <begin position="1"/>
        <end position="58"/>
    </location>
</feature>
<dbReference type="Proteomes" id="UP000824223">
    <property type="component" value="Unassembled WGS sequence"/>
</dbReference>
<accession>A0A9D2H9B5</accession>
<dbReference type="Pfam" id="PF03466">
    <property type="entry name" value="LysR_substrate"/>
    <property type="match status" value="1"/>
</dbReference>
<sequence>MNLNQLHYFSKLAEVEHYTKASQELNISQPSLSHAIRELEKELGTKLFEKQGRGVTLTKYGRLFQEYADEALKILDTGVRKVRSLNGQTEGVVELAYIYTLGSEFVPRLVSDFIRAHEELKVQFRFTVGNTSEIIQGIKEGHFDIGFCSMTEREQEIQFTPVGTENLVVVVPKGHPLSNETAVDLEQAAAYPQIFYTPNSGLRPVVDRMFGQIKIHPQIAYEIEEDGSMAGLVAQNFGIAVMPEIPVLSQLPVDILPIRNQHEKRYVYMARTSEKYQPPIVQKFAEYVKRRGL</sequence>
<reference evidence="6" key="1">
    <citation type="journal article" date="2021" name="PeerJ">
        <title>Extensive microbial diversity within the chicken gut microbiome revealed by metagenomics and culture.</title>
        <authorList>
            <person name="Gilroy R."/>
            <person name="Ravi A."/>
            <person name="Getino M."/>
            <person name="Pursley I."/>
            <person name="Horton D.L."/>
            <person name="Alikhan N.F."/>
            <person name="Baker D."/>
            <person name="Gharbi K."/>
            <person name="Hall N."/>
            <person name="Watson M."/>
            <person name="Adriaenssens E.M."/>
            <person name="Foster-Nyarko E."/>
            <person name="Jarju S."/>
            <person name="Secka A."/>
            <person name="Antonio M."/>
            <person name="Oren A."/>
            <person name="Chaudhuri R.R."/>
            <person name="La Ragione R."/>
            <person name="Hildebrand F."/>
            <person name="Pallen M.J."/>
        </authorList>
    </citation>
    <scope>NUCLEOTIDE SEQUENCE</scope>
    <source>
        <strain evidence="6">ChiSjej2B20-11307</strain>
    </source>
</reference>
<evidence type="ECO:0000256" key="4">
    <source>
        <dbReference type="ARBA" id="ARBA00023163"/>
    </source>
</evidence>
<dbReference type="InterPro" id="IPR036388">
    <property type="entry name" value="WH-like_DNA-bd_sf"/>
</dbReference>
<dbReference type="InterPro" id="IPR036390">
    <property type="entry name" value="WH_DNA-bd_sf"/>
</dbReference>
<dbReference type="EMBL" id="DXAK01000008">
    <property type="protein sequence ID" value="HJA05916.1"/>
    <property type="molecule type" value="Genomic_DNA"/>
</dbReference>
<dbReference type="SUPFAM" id="SSF46785">
    <property type="entry name" value="Winged helix' DNA-binding domain"/>
    <property type="match status" value="1"/>
</dbReference>
<protein>
    <submittedName>
        <fullName evidence="6">LysR family transcriptional regulator</fullName>
    </submittedName>
</protein>
<proteinExistence type="inferred from homology"/>
<dbReference type="AlphaFoldDB" id="A0A9D2H9B5"/>
<dbReference type="PROSITE" id="PS50931">
    <property type="entry name" value="HTH_LYSR"/>
    <property type="match status" value="1"/>
</dbReference>
<evidence type="ECO:0000256" key="3">
    <source>
        <dbReference type="ARBA" id="ARBA00023125"/>
    </source>
</evidence>
<evidence type="ECO:0000313" key="7">
    <source>
        <dbReference type="Proteomes" id="UP000824223"/>
    </source>
</evidence>
<keyword evidence="4" id="KW-0804">Transcription</keyword>